<gene>
    <name evidence="2" type="ORF">CLBCK_14280</name>
</gene>
<dbReference type="InterPro" id="IPR036465">
    <property type="entry name" value="vWFA_dom_sf"/>
</dbReference>
<dbReference type="RefSeq" id="WP_077838124.1">
    <property type="nucleotide sequence ID" value="NZ_JABTAE010000001.1"/>
</dbReference>
<comment type="caution">
    <text evidence="2">The sequence shown here is derived from an EMBL/GenBank/DDBJ whole genome shotgun (WGS) entry which is preliminary data.</text>
</comment>
<dbReference type="PANTHER" id="PTHR33608">
    <property type="entry name" value="BLL2464 PROTEIN"/>
    <property type="match status" value="1"/>
</dbReference>
<proteinExistence type="predicted"/>
<evidence type="ECO:0000313" key="3">
    <source>
        <dbReference type="Proteomes" id="UP000190973"/>
    </source>
</evidence>
<dbReference type="PANTHER" id="PTHR33608:SF7">
    <property type="entry name" value="DUF58 DOMAIN-CONTAINING PROTEIN"/>
    <property type="match status" value="1"/>
</dbReference>
<accession>A0A1S8SCA7</accession>
<dbReference type="Pfam" id="PF01882">
    <property type="entry name" value="DUF58"/>
    <property type="match status" value="1"/>
</dbReference>
<dbReference type="SUPFAM" id="SSF53300">
    <property type="entry name" value="vWA-like"/>
    <property type="match status" value="1"/>
</dbReference>
<feature type="domain" description="DUF58" evidence="1">
    <location>
        <begin position="46"/>
        <end position="253"/>
    </location>
</feature>
<protein>
    <recommendedName>
        <fullName evidence="1">DUF58 domain-containing protein</fullName>
    </recommendedName>
</protein>
<evidence type="ECO:0000259" key="1">
    <source>
        <dbReference type="Pfam" id="PF01882"/>
    </source>
</evidence>
<sequence length="294" mass="33467">MEERIFNEDFFTKLNKINLNVSMRLSKGAQGGRKSKAKGVSVEFSDFREYAPGDDFRRVDWNAYGRLDKLFIKVFMEEREGIFNFFLDKSKSMDYGKNSKKIKALQIIGALSYIALNNLDRVYINVAEDAALSLLRGGTGKKGFQMILKELESVEFGGAIKLSEAITKRKINNKGVSIIVSDFFNNEGLDSIEQGLKYLAYKKQQIVLVQILAEEEENPSLEDEVTLIDCETKEKIKLNLNYKLIEAYKKALKDFNNKLGELAVKYGGTLITVNTNKSLEEIILNDFGKKRVIY</sequence>
<dbReference type="InterPro" id="IPR002881">
    <property type="entry name" value="DUF58"/>
</dbReference>
<dbReference type="Proteomes" id="UP000190973">
    <property type="component" value="Unassembled WGS sequence"/>
</dbReference>
<organism evidence="2 3">
    <name type="scientific">Clostridium beijerinckii</name>
    <name type="common">Clostridium MP</name>
    <dbReference type="NCBI Taxonomy" id="1520"/>
    <lineage>
        <taxon>Bacteria</taxon>
        <taxon>Bacillati</taxon>
        <taxon>Bacillota</taxon>
        <taxon>Clostridia</taxon>
        <taxon>Eubacteriales</taxon>
        <taxon>Clostridiaceae</taxon>
        <taxon>Clostridium</taxon>
    </lineage>
</organism>
<dbReference type="AlphaFoldDB" id="A0A1S8SCA7"/>
<evidence type="ECO:0000313" key="2">
    <source>
        <dbReference type="EMBL" id="OOM62959.1"/>
    </source>
</evidence>
<reference evidence="2 3" key="1">
    <citation type="submission" date="2016-05" db="EMBL/GenBank/DDBJ databases">
        <title>Microbial solvent formation.</title>
        <authorList>
            <person name="Poehlein A."/>
            <person name="Montoya Solano J.D."/>
            <person name="Flitsch S."/>
            <person name="Krabben P."/>
            <person name="Duerre P."/>
            <person name="Daniel R."/>
        </authorList>
    </citation>
    <scope>NUCLEOTIDE SEQUENCE [LARGE SCALE GENOMIC DNA]</scope>
    <source>
        <strain evidence="2 3">DSM 53</strain>
    </source>
</reference>
<name>A0A1S8SCA7_CLOBE</name>
<dbReference type="EMBL" id="LZZI01000018">
    <property type="protein sequence ID" value="OOM62959.1"/>
    <property type="molecule type" value="Genomic_DNA"/>
</dbReference>